<dbReference type="NCBIfam" id="NF006132">
    <property type="entry name" value="PRK08277.1"/>
    <property type="match status" value="1"/>
</dbReference>
<sequence>MTTEFLKGQVAVVTGGSGVLGAALSKALVQAGATVAVLGRNAEKAHQTAEALGGQAFGVQADVLDRSSLEQARKTIHDTTGPLHILVNCAGGNHPSASTSQEQSFFDLGLEGIEQVMNLNVLGTILPCQVFGRDFAAQGRGAIVNISSMASQRPLTRVVGYSAAKAAVENFTRWLAVHFAQEHTPQVRVNAIAPGFFLTEQNRYLLVEPDGAWSPRAQSIVSHTPAGRFGVPDELSSTLLWLLAPESQFITGITVPVDGGFSAFSGV</sequence>
<dbReference type="PRINTS" id="PR00081">
    <property type="entry name" value="GDHRDH"/>
</dbReference>
<dbReference type="PANTHER" id="PTHR42760">
    <property type="entry name" value="SHORT-CHAIN DEHYDROGENASES/REDUCTASES FAMILY MEMBER"/>
    <property type="match status" value="1"/>
</dbReference>
<gene>
    <name evidence="4" type="ORF">DC3_19590</name>
</gene>
<dbReference type="GO" id="GO:0016616">
    <property type="term" value="F:oxidoreductase activity, acting on the CH-OH group of donors, NAD or NADP as acceptor"/>
    <property type="evidence" value="ECO:0007669"/>
    <property type="project" value="TreeGrafter"/>
</dbReference>
<comment type="similarity">
    <text evidence="1 3">Belongs to the short-chain dehydrogenases/reductases (SDR) family.</text>
</comment>
<evidence type="ECO:0000313" key="5">
    <source>
        <dbReference type="Proteomes" id="UP000321306"/>
    </source>
</evidence>
<proteinExistence type="inferred from homology"/>
<dbReference type="Pfam" id="PF00106">
    <property type="entry name" value="adh_short"/>
    <property type="match status" value="1"/>
</dbReference>
<evidence type="ECO:0000256" key="2">
    <source>
        <dbReference type="ARBA" id="ARBA00023002"/>
    </source>
</evidence>
<keyword evidence="4" id="KW-0223">Dioxygenase</keyword>
<accession>A0A511N0E2</accession>
<reference evidence="4 5" key="1">
    <citation type="submission" date="2019-07" db="EMBL/GenBank/DDBJ databases">
        <title>Whole genome shotgun sequence of Deinococcus cellulosilyticus NBRC 106333.</title>
        <authorList>
            <person name="Hosoyama A."/>
            <person name="Uohara A."/>
            <person name="Ohji S."/>
            <person name="Ichikawa N."/>
        </authorList>
    </citation>
    <scope>NUCLEOTIDE SEQUENCE [LARGE SCALE GENOMIC DNA]</scope>
    <source>
        <strain evidence="4 5">NBRC 106333</strain>
    </source>
</reference>
<dbReference type="PANTHER" id="PTHR42760:SF115">
    <property type="entry name" value="3-OXOACYL-[ACYL-CARRIER-PROTEIN] REDUCTASE FABG"/>
    <property type="match status" value="1"/>
</dbReference>
<dbReference type="GO" id="GO:0051213">
    <property type="term" value="F:dioxygenase activity"/>
    <property type="evidence" value="ECO:0007669"/>
    <property type="project" value="UniProtKB-KW"/>
</dbReference>
<comment type="caution">
    <text evidence="4">The sequence shown here is derived from an EMBL/GenBank/DDBJ whole genome shotgun (WGS) entry which is preliminary data.</text>
</comment>
<protein>
    <submittedName>
        <fullName evidence="4">Dioxygenase</fullName>
    </submittedName>
</protein>
<dbReference type="InterPro" id="IPR002347">
    <property type="entry name" value="SDR_fam"/>
</dbReference>
<dbReference type="AlphaFoldDB" id="A0A511N0E2"/>
<dbReference type="EMBL" id="BJXB01000007">
    <property type="protein sequence ID" value="GEM46324.1"/>
    <property type="molecule type" value="Genomic_DNA"/>
</dbReference>
<name>A0A511N0E2_DEIC1</name>
<organism evidence="4 5">
    <name type="scientific">Deinococcus cellulosilyticus (strain DSM 18568 / NBRC 106333 / KACC 11606 / 5516J-15)</name>
    <dbReference type="NCBI Taxonomy" id="1223518"/>
    <lineage>
        <taxon>Bacteria</taxon>
        <taxon>Thermotogati</taxon>
        <taxon>Deinococcota</taxon>
        <taxon>Deinococci</taxon>
        <taxon>Deinococcales</taxon>
        <taxon>Deinococcaceae</taxon>
        <taxon>Deinococcus</taxon>
    </lineage>
</organism>
<dbReference type="FunFam" id="3.40.50.720:FF:000084">
    <property type="entry name" value="Short-chain dehydrogenase reductase"/>
    <property type="match status" value="1"/>
</dbReference>
<evidence type="ECO:0000256" key="3">
    <source>
        <dbReference type="RuleBase" id="RU000363"/>
    </source>
</evidence>
<dbReference type="Proteomes" id="UP000321306">
    <property type="component" value="Unassembled WGS sequence"/>
</dbReference>
<evidence type="ECO:0000313" key="4">
    <source>
        <dbReference type="EMBL" id="GEM46324.1"/>
    </source>
</evidence>
<dbReference type="PROSITE" id="PS00061">
    <property type="entry name" value="ADH_SHORT"/>
    <property type="match status" value="1"/>
</dbReference>
<evidence type="ECO:0000256" key="1">
    <source>
        <dbReference type="ARBA" id="ARBA00006484"/>
    </source>
</evidence>
<keyword evidence="2" id="KW-0560">Oxidoreductase</keyword>
<dbReference type="Gene3D" id="3.40.50.720">
    <property type="entry name" value="NAD(P)-binding Rossmann-like Domain"/>
    <property type="match status" value="1"/>
</dbReference>
<dbReference type="OrthoDB" id="9803333at2"/>
<dbReference type="PRINTS" id="PR00080">
    <property type="entry name" value="SDRFAMILY"/>
</dbReference>
<dbReference type="InterPro" id="IPR020904">
    <property type="entry name" value="Sc_DH/Rdtase_CS"/>
</dbReference>
<dbReference type="SUPFAM" id="SSF51735">
    <property type="entry name" value="NAD(P)-binding Rossmann-fold domains"/>
    <property type="match status" value="1"/>
</dbReference>
<dbReference type="RefSeq" id="WP_146884141.1">
    <property type="nucleotide sequence ID" value="NZ_BJXB01000007.1"/>
</dbReference>
<keyword evidence="5" id="KW-1185">Reference proteome</keyword>
<dbReference type="InterPro" id="IPR036291">
    <property type="entry name" value="NAD(P)-bd_dom_sf"/>
</dbReference>